<proteinExistence type="predicted"/>
<gene>
    <name evidence="2" type="ORF">L1994_01825</name>
</gene>
<feature type="domain" description="Putative zinc ribbon" evidence="1">
    <location>
        <begin position="93"/>
        <end position="172"/>
    </location>
</feature>
<dbReference type="Proteomes" id="UP001218895">
    <property type="component" value="Chromosome"/>
</dbReference>
<feature type="domain" description="Putative zinc ribbon" evidence="1">
    <location>
        <begin position="6"/>
        <end position="85"/>
    </location>
</feature>
<dbReference type="RefSeq" id="WP_278099996.1">
    <property type="nucleotide sequence ID" value="NZ_CP091092.1"/>
</dbReference>
<keyword evidence="3" id="KW-1185">Reference proteome</keyword>
<dbReference type="EMBL" id="CP091092">
    <property type="protein sequence ID" value="WFN37157.1"/>
    <property type="molecule type" value="Genomic_DNA"/>
</dbReference>
<name>A0AAF0FRD1_9EURY</name>
<dbReference type="InterPro" id="IPR025868">
    <property type="entry name" value="Zn_ribbon_dom_put"/>
</dbReference>
<evidence type="ECO:0000259" key="1">
    <source>
        <dbReference type="Pfam" id="PF12674"/>
    </source>
</evidence>
<accession>A0AAF0FRD1</accession>
<reference evidence="2" key="1">
    <citation type="submission" date="2022-01" db="EMBL/GenBank/DDBJ databases">
        <title>Complete genome of Methanomicrobium antiquum DSM 21220.</title>
        <authorList>
            <person name="Chen S.-C."/>
            <person name="You Y.-T."/>
            <person name="Zhou Y.-Z."/>
            <person name="Lai M.-C."/>
        </authorList>
    </citation>
    <scope>NUCLEOTIDE SEQUENCE</scope>
    <source>
        <strain evidence="2">DSM 21220</strain>
    </source>
</reference>
<organism evidence="2 3">
    <name type="scientific">Methanomicrobium antiquum</name>
    <dbReference type="NCBI Taxonomy" id="487686"/>
    <lineage>
        <taxon>Archaea</taxon>
        <taxon>Methanobacteriati</taxon>
        <taxon>Methanobacteriota</taxon>
        <taxon>Stenosarchaea group</taxon>
        <taxon>Methanomicrobia</taxon>
        <taxon>Methanomicrobiales</taxon>
        <taxon>Methanomicrobiaceae</taxon>
        <taxon>Methanomicrobium</taxon>
    </lineage>
</organism>
<protein>
    <submittedName>
        <fullName evidence="2">Zinc ribbon domain-containing protein</fullName>
    </submittedName>
</protein>
<evidence type="ECO:0000313" key="2">
    <source>
        <dbReference type="EMBL" id="WFN37157.1"/>
    </source>
</evidence>
<dbReference type="GeneID" id="79949094"/>
<dbReference type="KEGG" id="manq:L1994_01825"/>
<dbReference type="Pfam" id="PF12674">
    <property type="entry name" value="Zn_ribbon_2"/>
    <property type="match status" value="2"/>
</dbReference>
<evidence type="ECO:0000313" key="3">
    <source>
        <dbReference type="Proteomes" id="UP001218895"/>
    </source>
</evidence>
<sequence>MEKAKTCQSCGMPMAKESDFGTEKDGSRSEDYCTYCYQNGAYTEPEITIDEMAKKGGAIMSQMFEIPSENAVNFAKEQLFVLKRWAGLEIPSCESCGMPMKEESEFGTENDGSKSTRYCTYCYQEGEFTEPELTKEEAVSKYAPMMAEHLKMPLDKAKVMVESYLTTLPRWNN</sequence>
<dbReference type="AlphaFoldDB" id="A0AAF0FRD1"/>